<dbReference type="Proteomes" id="UP000002412">
    <property type="component" value="Plasmid p_153kb"/>
</dbReference>
<protein>
    <submittedName>
        <fullName evidence="1">Uncharacterized protein</fullName>
    </submittedName>
</protein>
<gene>
    <name evidence="1" type="ordered locus">YpsIP31758_B0098</name>
</gene>
<name>A0A0U1QTM4_YERP3</name>
<dbReference type="AlphaFoldDB" id="A0A0U1QTM4"/>
<proteinExistence type="predicted"/>
<evidence type="ECO:0000313" key="2">
    <source>
        <dbReference type="Proteomes" id="UP000002412"/>
    </source>
</evidence>
<evidence type="ECO:0000313" key="1">
    <source>
        <dbReference type="EMBL" id="ABS45733.1"/>
    </source>
</evidence>
<dbReference type="EMBL" id="CP000719">
    <property type="protein sequence ID" value="ABS45733.1"/>
    <property type="molecule type" value="Genomic_DNA"/>
</dbReference>
<keyword evidence="1" id="KW-0614">Plasmid</keyword>
<accession>A0A0U1QTM4</accession>
<dbReference type="HOGENOM" id="CLU_1440568_0_0_6"/>
<organism evidence="1 2">
    <name type="scientific">Yersinia pseudotuberculosis serotype O:1b (strain IP 31758)</name>
    <dbReference type="NCBI Taxonomy" id="349747"/>
    <lineage>
        <taxon>Bacteria</taxon>
        <taxon>Pseudomonadati</taxon>
        <taxon>Pseudomonadota</taxon>
        <taxon>Gammaproteobacteria</taxon>
        <taxon>Enterobacterales</taxon>
        <taxon>Yersiniaceae</taxon>
        <taxon>Yersinia</taxon>
    </lineage>
</organism>
<dbReference type="KEGG" id="ypi:YpsIP31758_B0098"/>
<reference evidence="1 2" key="1">
    <citation type="journal article" date="2007" name="PLoS Genet.">
        <title>The complete genome sequence of Yersinia pseudotuberculosis IP31758, the causative agent of Far East scarlet-like fever.</title>
        <authorList>
            <person name="Eppinger M."/>
            <person name="Rosovitz M.J."/>
            <person name="Fricke W.F."/>
            <person name="Rasko D.A."/>
            <person name="Kokorina G."/>
            <person name="Fayolle C."/>
            <person name="Lindler L.E."/>
            <person name="Carniel E."/>
            <person name="Ravel J."/>
        </authorList>
    </citation>
    <scope>NUCLEOTIDE SEQUENCE [LARGE SCALE GENOMIC DNA]</scope>
    <source>
        <strain evidence="1 2">IP 31758</strain>
        <plasmid evidence="2">Plasmid plasmid_153kb</plasmid>
    </source>
</reference>
<sequence>MQLSVKEASFAVLGSVIMRENVVAGTNEKIDINEILSSSIGDYPPFAIIQKMMLEKGREAINEYIDIRNTSSRLYTTAITTIHSAAMISRLHHQAAIDNIYAKDQIRDEITKSFHAIEKMDSNKSVTDRFEKLLRKEIITAFPMQQADFVSSIIDEAEKNYVNQVQSAVLAKYNLASDQKDVNNDLDM</sequence>
<geneLocation type="plasmid" evidence="2">
    <name>plasmid_153kb</name>
</geneLocation>